<organism evidence="1 2">
    <name type="scientific">Algoriphagus halophilus</name>
    <dbReference type="NCBI Taxonomy" id="226505"/>
    <lineage>
        <taxon>Bacteria</taxon>
        <taxon>Pseudomonadati</taxon>
        <taxon>Bacteroidota</taxon>
        <taxon>Cytophagia</taxon>
        <taxon>Cytophagales</taxon>
        <taxon>Cyclobacteriaceae</taxon>
        <taxon>Algoriphagus</taxon>
    </lineage>
</organism>
<protein>
    <submittedName>
        <fullName evidence="1">Uncharacterized OsmC-related protein</fullName>
    </submittedName>
</protein>
<dbReference type="PANTHER" id="PTHR35368">
    <property type="entry name" value="HYDROPEROXIDE REDUCTASE"/>
    <property type="match status" value="1"/>
</dbReference>
<dbReference type="AlphaFoldDB" id="A0A1N6DGP3"/>
<dbReference type="InterPro" id="IPR036102">
    <property type="entry name" value="OsmC/Ohrsf"/>
</dbReference>
<gene>
    <name evidence="1" type="ORF">SAMN05444394_0875</name>
</gene>
<evidence type="ECO:0000313" key="1">
    <source>
        <dbReference type="EMBL" id="SIN69896.1"/>
    </source>
</evidence>
<name>A0A1N6DGP3_9BACT</name>
<dbReference type="EMBL" id="FSRC01000001">
    <property type="protein sequence ID" value="SIN69896.1"/>
    <property type="molecule type" value="Genomic_DNA"/>
</dbReference>
<sequence length="200" mass="22403">MFIPKHYKQKNILKMETLQKTVNGFKSQDIMDTVGAIQSNPEIAKFKFRARNKWISGGHNRSTIQDFYGACREDETRKEPFVFDNSEPPILLGNNEGANPVEFILHGLAGCMTTTMMLHAAANGISVDHVESSLEGDLDVQGFLGLDETIRNGYQKIKVNFKIEGDLTEEEKQKLISFAYMSPVFDIVTNKVPVSLSLNA</sequence>
<reference evidence="2" key="1">
    <citation type="submission" date="2016-11" db="EMBL/GenBank/DDBJ databases">
        <authorList>
            <person name="Varghese N."/>
            <person name="Submissions S."/>
        </authorList>
    </citation>
    <scope>NUCLEOTIDE SEQUENCE [LARGE SCALE GENOMIC DNA]</scope>
    <source>
        <strain evidence="2">DSM 15292</strain>
    </source>
</reference>
<dbReference type="InterPro" id="IPR015946">
    <property type="entry name" value="KH_dom-like_a/b"/>
</dbReference>
<evidence type="ECO:0000313" key="2">
    <source>
        <dbReference type="Proteomes" id="UP000185221"/>
    </source>
</evidence>
<keyword evidence="2" id="KW-1185">Reference proteome</keyword>
<proteinExistence type="predicted"/>
<dbReference type="STRING" id="226505.SAMN05444394_0875"/>
<dbReference type="Proteomes" id="UP000185221">
    <property type="component" value="Unassembled WGS sequence"/>
</dbReference>
<dbReference type="InterPro" id="IPR003718">
    <property type="entry name" value="OsmC/Ohr_fam"/>
</dbReference>
<dbReference type="Gene3D" id="3.30.300.20">
    <property type="match status" value="1"/>
</dbReference>
<dbReference type="Pfam" id="PF02566">
    <property type="entry name" value="OsmC"/>
    <property type="match status" value="1"/>
</dbReference>
<accession>A0A1N6DGP3</accession>
<dbReference type="SUPFAM" id="SSF82784">
    <property type="entry name" value="OsmC-like"/>
    <property type="match status" value="1"/>
</dbReference>
<dbReference type="InterPro" id="IPR052924">
    <property type="entry name" value="OsmC/Ohr_hydroprdx_reductase"/>
</dbReference>
<dbReference type="PANTHER" id="PTHR35368:SF1">
    <property type="entry name" value="HYDROPEROXIDE REDUCTASE"/>
    <property type="match status" value="1"/>
</dbReference>